<gene>
    <name evidence="2" type="ORF">PAPYR_11984</name>
</gene>
<evidence type="ECO:0000313" key="2">
    <source>
        <dbReference type="EMBL" id="KAJ4453523.1"/>
    </source>
</evidence>
<accession>A0ABQ8U2P9</accession>
<dbReference type="Proteomes" id="UP001141327">
    <property type="component" value="Unassembled WGS sequence"/>
</dbReference>
<keyword evidence="3" id="KW-1185">Reference proteome</keyword>
<name>A0ABQ8U2P9_9EUKA</name>
<feature type="region of interest" description="Disordered" evidence="1">
    <location>
        <begin position="48"/>
        <end position="67"/>
    </location>
</feature>
<organism evidence="2 3">
    <name type="scientific">Paratrimastix pyriformis</name>
    <dbReference type="NCBI Taxonomy" id="342808"/>
    <lineage>
        <taxon>Eukaryota</taxon>
        <taxon>Metamonada</taxon>
        <taxon>Preaxostyla</taxon>
        <taxon>Paratrimastigidae</taxon>
        <taxon>Paratrimastix</taxon>
    </lineage>
</organism>
<proteinExistence type="predicted"/>
<evidence type="ECO:0000313" key="3">
    <source>
        <dbReference type="Proteomes" id="UP001141327"/>
    </source>
</evidence>
<sequence>MSPKMRRRVLRNWSYRPHGRVLYFDHTHQVVHPSWRVSSVIANNQKGAAPTAALTPPGAPTGGAREERPRDIRVGLAAVPLEWHYSLLPGHRDMRWNTHCFGTKDACLRYPPDHDVTFWANQFDTLLIRPHGAHSTCQQPMLDRLANQFDTLFYRPHGPCWAHQQTFSYRLTNQFDTLFYRPHGPCWAHQQTFHTRISEMQCWESLLPMSDTADPLSVFGSGLPEGKPPTSARTKAGGPMSTTIPVDPGADSWPRMICGHTGAVSAAQLAGFYNDAHCELLPHVLLSTHWPVIFSTA</sequence>
<dbReference type="EMBL" id="JAPMOS010000251">
    <property type="protein sequence ID" value="KAJ4453523.1"/>
    <property type="molecule type" value="Genomic_DNA"/>
</dbReference>
<evidence type="ECO:0000256" key="1">
    <source>
        <dbReference type="SAM" id="MobiDB-lite"/>
    </source>
</evidence>
<protein>
    <submittedName>
        <fullName evidence="2">Uncharacterized protein</fullName>
    </submittedName>
</protein>
<comment type="caution">
    <text evidence="2">The sequence shown here is derived from an EMBL/GenBank/DDBJ whole genome shotgun (WGS) entry which is preliminary data.</text>
</comment>
<reference evidence="2" key="1">
    <citation type="journal article" date="2022" name="bioRxiv">
        <title>Genomics of Preaxostyla Flagellates Illuminates Evolutionary Transitions and the Path Towards Mitochondrial Loss.</title>
        <authorList>
            <person name="Novak L.V.F."/>
            <person name="Treitli S.C."/>
            <person name="Pyrih J."/>
            <person name="Halakuc P."/>
            <person name="Pipaliya S.V."/>
            <person name="Vacek V."/>
            <person name="Brzon O."/>
            <person name="Soukal P."/>
            <person name="Eme L."/>
            <person name="Dacks J.B."/>
            <person name="Karnkowska A."/>
            <person name="Elias M."/>
            <person name="Hampl V."/>
        </authorList>
    </citation>
    <scope>NUCLEOTIDE SEQUENCE</scope>
    <source>
        <strain evidence="2">RCP-MX</strain>
    </source>
</reference>